<dbReference type="Proteomes" id="UP001150581">
    <property type="component" value="Unassembled WGS sequence"/>
</dbReference>
<reference evidence="1" key="1">
    <citation type="submission" date="2022-07" db="EMBL/GenBank/DDBJ databases">
        <title>Phylogenomic reconstructions and comparative analyses of Kickxellomycotina fungi.</title>
        <authorList>
            <person name="Reynolds N.K."/>
            <person name="Stajich J.E."/>
            <person name="Barry K."/>
            <person name="Grigoriev I.V."/>
            <person name="Crous P."/>
            <person name="Smith M.E."/>
        </authorList>
    </citation>
    <scope>NUCLEOTIDE SEQUENCE</scope>
    <source>
        <strain evidence="1">Benny 63K</strain>
    </source>
</reference>
<protein>
    <submittedName>
        <fullName evidence="1">Anthranilate synthase component 1</fullName>
        <ecNumber evidence="1">4.1.3.27</ecNumber>
    </submittedName>
</protein>
<comment type="caution">
    <text evidence="1">The sequence shown here is derived from an EMBL/GenBank/DDBJ whole genome shotgun (WGS) entry which is preliminary data.</text>
</comment>
<proteinExistence type="predicted"/>
<dbReference type="EC" id="4.1.3.27" evidence="1"/>
<organism evidence="1 2">
    <name type="scientific">Kickxella alabastrina</name>
    <dbReference type="NCBI Taxonomy" id="61397"/>
    <lineage>
        <taxon>Eukaryota</taxon>
        <taxon>Fungi</taxon>
        <taxon>Fungi incertae sedis</taxon>
        <taxon>Zoopagomycota</taxon>
        <taxon>Kickxellomycotina</taxon>
        <taxon>Kickxellomycetes</taxon>
        <taxon>Kickxellales</taxon>
        <taxon>Kickxellaceae</taxon>
        <taxon>Kickxella</taxon>
    </lineage>
</organism>
<dbReference type="EMBL" id="JANBPG010003753">
    <property type="protein sequence ID" value="KAJ1879308.1"/>
    <property type="molecule type" value="Genomic_DNA"/>
</dbReference>
<evidence type="ECO:0000313" key="1">
    <source>
        <dbReference type="EMBL" id="KAJ1879308.1"/>
    </source>
</evidence>
<sequence>LIYGVEKERRGIYGGALGHFSYSGDLDTCIGIRTMVFKDGNAYLQAGAGVVHDSVPVSEWHETMSKAMSNLMTIEQAEKYHHALQQQQQNK</sequence>
<feature type="non-terminal residue" evidence="1">
    <location>
        <position position="1"/>
    </location>
</feature>
<name>A0ACC1HZD4_9FUNG</name>
<evidence type="ECO:0000313" key="2">
    <source>
        <dbReference type="Proteomes" id="UP001150581"/>
    </source>
</evidence>
<keyword evidence="2" id="KW-1185">Reference proteome</keyword>
<keyword evidence="1" id="KW-0456">Lyase</keyword>
<gene>
    <name evidence="1" type="primary">TRP2_3</name>
    <name evidence="1" type="ORF">LPJ66_011718</name>
</gene>
<accession>A0ACC1HZD4</accession>